<dbReference type="GO" id="GO:0001181">
    <property type="term" value="F:RNA polymerase I general transcription initiation factor activity"/>
    <property type="evidence" value="ECO:0007669"/>
    <property type="project" value="UniProtKB-ARBA"/>
</dbReference>
<name>A0A9P6WFX9_MAUEX</name>
<dbReference type="InterPro" id="IPR019835">
    <property type="entry name" value="SWIB_domain"/>
</dbReference>
<dbReference type="InterPro" id="IPR003121">
    <property type="entry name" value="SWIB_MDM2_domain"/>
</dbReference>
<feature type="region of interest" description="Disordered" evidence="5">
    <location>
        <begin position="88"/>
        <end position="138"/>
    </location>
</feature>
<dbReference type="Proteomes" id="UP000750334">
    <property type="component" value="Unassembled WGS sequence"/>
</dbReference>
<dbReference type="Pfam" id="PF08766">
    <property type="entry name" value="DEK_C"/>
    <property type="match status" value="1"/>
</dbReference>
<reference evidence="7 8" key="1">
    <citation type="submission" date="2020-11" db="EMBL/GenBank/DDBJ databases">
        <title>Kefir isolates.</title>
        <authorList>
            <person name="Marcisauskas S."/>
            <person name="Kim Y."/>
            <person name="Blasche S."/>
        </authorList>
    </citation>
    <scope>NUCLEOTIDE SEQUENCE [LARGE SCALE GENOMIC DNA]</scope>
    <source>
        <strain evidence="7 8">OG2</strain>
    </source>
</reference>
<dbReference type="GO" id="GO:0000500">
    <property type="term" value="C:RNA polymerase I upstream activating factor complex"/>
    <property type="evidence" value="ECO:0007669"/>
    <property type="project" value="UniProtKB-ARBA"/>
</dbReference>
<comment type="subcellular location">
    <subcellularLocation>
        <location evidence="1">Nucleus</location>
    </subcellularLocation>
</comment>
<keyword evidence="3" id="KW-0804">Transcription</keyword>
<dbReference type="OrthoDB" id="10251073at2759"/>
<dbReference type="SMART" id="SM00151">
    <property type="entry name" value="SWIB"/>
    <property type="match status" value="1"/>
</dbReference>
<dbReference type="PANTHER" id="PTHR13844">
    <property type="entry name" value="SWI/SNF-RELATED MATRIX-ASSOCIATED ACTIN-DEPENDENT REGULATOR OF CHROMATIN SUBFAMILY D"/>
    <property type="match status" value="1"/>
</dbReference>
<evidence type="ECO:0000256" key="3">
    <source>
        <dbReference type="ARBA" id="ARBA00023163"/>
    </source>
</evidence>
<evidence type="ECO:0000313" key="8">
    <source>
        <dbReference type="Proteomes" id="UP000750334"/>
    </source>
</evidence>
<sequence length="244" mass="27960">MGDSGIETLIPMIDAIISAANPDDVSPKSIREALQVLFRRDLNPIRKRLNALIVERFEEIQAYPRMLVRKDEMMKRDQEYNKLIEDAKKGKTKKATISSTKRSLKTETDKKVKKAKKEKVKKTKKKSEKSKEPSHAGIATRMLHLSRPLSDIVNADQLPRTQVVKGVWEYIKEHNLQNPNDRREIICDEKMQKVFGKSTTMFKMNKQLVDHMYNADEILPSKGEPEPVVMKPEVSAVPLPVPSE</sequence>
<evidence type="ECO:0000256" key="5">
    <source>
        <dbReference type="SAM" id="MobiDB-lite"/>
    </source>
</evidence>
<dbReference type="Pfam" id="PF02201">
    <property type="entry name" value="SWIB"/>
    <property type="match status" value="1"/>
</dbReference>
<evidence type="ECO:0000256" key="2">
    <source>
        <dbReference type="ARBA" id="ARBA00023015"/>
    </source>
</evidence>
<comment type="caution">
    <text evidence="7">The sequence shown here is derived from an EMBL/GenBank/DDBJ whole genome shotgun (WGS) entry which is preliminary data.</text>
</comment>
<evidence type="ECO:0000313" key="7">
    <source>
        <dbReference type="EMBL" id="KAG0671570.1"/>
    </source>
</evidence>
<evidence type="ECO:0000256" key="4">
    <source>
        <dbReference type="ARBA" id="ARBA00023242"/>
    </source>
</evidence>
<accession>A0A9P6WFX9</accession>
<dbReference type="Gene3D" id="1.10.245.10">
    <property type="entry name" value="SWIB/MDM2 domain"/>
    <property type="match status" value="1"/>
</dbReference>
<dbReference type="PROSITE" id="PS51925">
    <property type="entry name" value="SWIB_MDM2"/>
    <property type="match status" value="1"/>
</dbReference>
<dbReference type="CDD" id="cd10567">
    <property type="entry name" value="SWIB-MDM2_like"/>
    <property type="match status" value="1"/>
</dbReference>
<gene>
    <name evidence="7" type="ORF">C6P45_000402</name>
</gene>
<keyword evidence="8" id="KW-1185">Reference proteome</keyword>
<dbReference type="EMBL" id="PUHR01000011">
    <property type="protein sequence ID" value="KAG0671570.1"/>
    <property type="molecule type" value="Genomic_DNA"/>
</dbReference>
<evidence type="ECO:0000259" key="6">
    <source>
        <dbReference type="PROSITE" id="PS51925"/>
    </source>
</evidence>
<dbReference type="InterPro" id="IPR036885">
    <property type="entry name" value="SWIB_MDM2_dom_sf"/>
</dbReference>
<dbReference type="InterPro" id="IPR014876">
    <property type="entry name" value="DEK_C"/>
</dbReference>
<dbReference type="FunFam" id="1.10.245.10:FF:000004">
    <property type="entry name" value="Upstream activation factor subunit"/>
    <property type="match status" value="1"/>
</dbReference>
<keyword evidence="2" id="KW-0805">Transcription regulation</keyword>
<keyword evidence="4" id="KW-0539">Nucleus</keyword>
<protein>
    <recommendedName>
        <fullName evidence="6">DM2 domain-containing protein</fullName>
    </recommendedName>
</protein>
<dbReference type="SUPFAM" id="SSF47592">
    <property type="entry name" value="SWIB/MDM2 domain"/>
    <property type="match status" value="1"/>
</dbReference>
<organism evidence="7 8">
    <name type="scientific">Maudiozyma exigua</name>
    <name type="common">Yeast</name>
    <name type="synonym">Kazachstania exigua</name>
    <dbReference type="NCBI Taxonomy" id="34358"/>
    <lineage>
        <taxon>Eukaryota</taxon>
        <taxon>Fungi</taxon>
        <taxon>Dikarya</taxon>
        <taxon>Ascomycota</taxon>
        <taxon>Saccharomycotina</taxon>
        <taxon>Saccharomycetes</taxon>
        <taxon>Saccharomycetales</taxon>
        <taxon>Saccharomycetaceae</taxon>
        <taxon>Maudiozyma</taxon>
    </lineage>
</organism>
<feature type="compositionally biased region" description="Basic residues" evidence="5">
    <location>
        <begin position="111"/>
        <end position="128"/>
    </location>
</feature>
<feature type="domain" description="DM2" evidence="6">
    <location>
        <begin position="138"/>
        <end position="214"/>
    </location>
</feature>
<proteinExistence type="predicted"/>
<evidence type="ECO:0000256" key="1">
    <source>
        <dbReference type="ARBA" id="ARBA00004123"/>
    </source>
</evidence>
<dbReference type="AlphaFoldDB" id="A0A9P6WFX9"/>